<evidence type="ECO:0008006" key="4">
    <source>
        <dbReference type="Google" id="ProtNLM"/>
    </source>
</evidence>
<evidence type="ECO:0000256" key="1">
    <source>
        <dbReference type="SAM" id="MobiDB-lite"/>
    </source>
</evidence>
<feature type="compositionally biased region" description="Basic residues" evidence="1">
    <location>
        <begin position="163"/>
        <end position="178"/>
    </location>
</feature>
<gene>
    <name evidence="2" type="ORF">PGLA1383_LOCUS7566</name>
</gene>
<name>A0A813DIJ3_POLGL</name>
<evidence type="ECO:0000313" key="3">
    <source>
        <dbReference type="Proteomes" id="UP000654075"/>
    </source>
</evidence>
<protein>
    <recommendedName>
        <fullName evidence="4">C3H1-type domain-containing protein</fullName>
    </recommendedName>
</protein>
<dbReference type="Proteomes" id="UP000654075">
    <property type="component" value="Unassembled WGS sequence"/>
</dbReference>
<sequence>MCSSTCRFEEADETDLPFVRSPEAAAERRSLISSLNIEPSFLCYAVEAPPGFENVAPPAVKAPQTWSTEEPRSLPLAPPGARFLTTWPSARLSTIAEEVQLQIMTNNNNNNWSLEQSRVQRPSSRHNRGECKPCAFFTTDRSCHSGVDCLFCHLCQPDETKARKQSLRQQSRRRRHRAGATVFLQPQPTTDST</sequence>
<keyword evidence="3" id="KW-1185">Reference proteome</keyword>
<proteinExistence type="predicted"/>
<organism evidence="2 3">
    <name type="scientific">Polarella glacialis</name>
    <name type="common">Dinoflagellate</name>
    <dbReference type="NCBI Taxonomy" id="89957"/>
    <lineage>
        <taxon>Eukaryota</taxon>
        <taxon>Sar</taxon>
        <taxon>Alveolata</taxon>
        <taxon>Dinophyceae</taxon>
        <taxon>Suessiales</taxon>
        <taxon>Suessiaceae</taxon>
        <taxon>Polarella</taxon>
    </lineage>
</organism>
<evidence type="ECO:0000313" key="2">
    <source>
        <dbReference type="EMBL" id="CAE8588781.1"/>
    </source>
</evidence>
<comment type="caution">
    <text evidence="2">The sequence shown here is derived from an EMBL/GenBank/DDBJ whole genome shotgun (WGS) entry which is preliminary data.</text>
</comment>
<feature type="compositionally biased region" description="Polar residues" evidence="1">
    <location>
        <begin position="184"/>
        <end position="193"/>
    </location>
</feature>
<accession>A0A813DIJ3</accession>
<feature type="region of interest" description="Disordered" evidence="1">
    <location>
        <begin position="162"/>
        <end position="193"/>
    </location>
</feature>
<dbReference type="AlphaFoldDB" id="A0A813DIJ3"/>
<reference evidence="2" key="1">
    <citation type="submission" date="2021-02" db="EMBL/GenBank/DDBJ databases">
        <authorList>
            <person name="Dougan E. K."/>
            <person name="Rhodes N."/>
            <person name="Thang M."/>
            <person name="Chan C."/>
        </authorList>
    </citation>
    <scope>NUCLEOTIDE SEQUENCE</scope>
</reference>
<dbReference type="EMBL" id="CAJNNV010003321">
    <property type="protein sequence ID" value="CAE8588781.1"/>
    <property type="molecule type" value="Genomic_DNA"/>
</dbReference>